<reference evidence="7 8" key="1">
    <citation type="submission" date="2015-09" db="EMBL/GenBank/DDBJ databases">
        <title>Host preference determinants of Valsa canker pathogens revealed by comparative genomics.</title>
        <authorList>
            <person name="Yin Z."/>
            <person name="Huang L."/>
        </authorList>
    </citation>
    <scope>NUCLEOTIDE SEQUENCE [LARGE SCALE GENOMIC DNA]</scope>
    <source>
        <strain evidence="7 8">SXYLt</strain>
    </source>
</reference>
<evidence type="ECO:0008006" key="9">
    <source>
        <dbReference type="Google" id="ProtNLM"/>
    </source>
</evidence>
<comment type="similarity">
    <text evidence="1">Belongs to the D-isomer specific 2-hydroxyacid dehydrogenase family.</text>
</comment>
<evidence type="ECO:0000313" key="8">
    <source>
        <dbReference type="Proteomes" id="UP000285146"/>
    </source>
</evidence>
<proteinExistence type="inferred from homology"/>
<dbReference type="InterPro" id="IPR050418">
    <property type="entry name" value="D-iso_2-hydroxyacid_DH_PdxB"/>
</dbReference>
<keyword evidence="8" id="KW-1185">Reference proteome</keyword>
<dbReference type="Gene3D" id="3.40.50.720">
    <property type="entry name" value="NAD(P)-binding Rossmann-like Domain"/>
    <property type="match status" value="4"/>
</dbReference>
<feature type="region of interest" description="Disordered" evidence="4">
    <location>
        <begin position="207"/>
        <end position="256"/>
    </location>
</feature>
<name>A0A423X2A1_9PEZI</name>
<feature type="domain" description="D-isomer specific 2-hydroxyacid dehydrogenase catalytic" evidence="5">
    <location>
        <begin position="40"/>
        <end position="381"/>
    </location>
</feature>
<feature type="region of interest" description="Disordered" evidence="4">
    <location>
        <begin position="144"/>
        <end position="169"/>
    </location>
</feature>
<sequence length="866" mass="90511">MPSEQTLTPKRLPSDTHEVIAVLESIHVPWEDFDSSPKTHEVLLYKNTNAEKDDVIARIKDASIVICTTCRLSAETLKQAPYLRCIIGHAVGTDHIDLAYCRQQNIQVMNCTNCNTESVAEHAISLYLATRRSIVAVHNALMDSSPGRPNEWKSEGSMNARMRDGTGAPPRTCAQEVVGIIGHGAVGQRIAQLCRALGMTVTISGRKDAAAHHHHKEAPSKPPPGALTNDGNKGIPDKDGDRQRDGELPTHNDRLPFPTILSQSTVIFLSLPLTPTTTNTISTPELRLMRPDAVVVNVSRGGIADEPAVVEALASRQIFGYGTDVFAREPAGGAGDSALLGPGARGLNLTLTGHLAWFSGTTLLNQVRRVGENLRAYLDGDEGWGDIVTPTWRVPPASLDAGVDAPSLNRQREGLRPGSNLGLELVDLLDLAAGDLGLEVLELVGLLGQRGLDLLADLDRVLDVLGDALEVGDAEATGGHGGGADADTAGRQGGLVAGDGVLVAGNVDLLEDGLDTGAVQGEGAQVEQDHVRVRAVGDELEAELLELVLEGLGVVDDLLLVGLEVRGVDLLEGDSHGGDGVVVGATLVAGEDREVDGLLDVVELLLAGLGVDGADALAVEDHGTTRTTEGLVGGGGDDVGVLEGRGDDAGGNETGDVCHVDNEVGTDRVGDLAEAGEVDQTAVSRCTGNQDLGAVQLSVLLEGVVVNDAGLNVNPHSNTEGDVLLGGRLVAVAQVATVRQIQTHQTTVDRHQSLVDLQVGRASTVRLDVDTPLCRVEAEGLEGTPLAEQLDLVNVLIATVVASTRKTLGVLVGHGRAESIEDGAGGDVLGGDEDDRLPLALDLLVHDLGDLGVRVNEGLLKQLRNG</sequence>
<evidence type="ECO:0000256" key="1">
    <source>
        <dbReference type="ARBA" id="ARBA00005854"/>
    </source>
</evidence>
<dbReference type="STRING" id="1230097.A0A423X2A1"/>
<feature type="compositionally biased region" description="Basic and acidic residues" evidence="4">
    <location>
        <begin position="235"/>
        <end position="254"/>
    </location>
</feature>
<dbReference type="InterPro" id="IPR006139">
    <property type="entry name" value="D-isomer_2_OHA_DH_cat_dom"/>
</dbReference>
<evidence type="ECO:0000259" key="6">
    <source>
        <dbReference type="Pfam" id="PF02826"/>
    </source>
</evidence>
<evidence type="ECO:0000256" key="4">
    <source>
        <dbReference type="SAM" id="MobiDB-lite"/>
    </source>
</evidence>
<comment type="caution">
    <text evidence="7">The sequence shown here is derived from an EMBL/GenBank/DDBJ whole genome shotgun (WGS) entry which is preliminary data.</text>
</comment>
<dbReference type="Proteomes" id="UP000285146">
    <property type="component" value="Unassembled WGS sequence"/>
</dbReference>
<dbReference type="Pfam" id="PF00389">
    <property type="entry name" value="2-Hacid_dh"/>
    <property type="match status" value="1"/>
</dbReference>
<dbReference type="CDD" id="cd05198">
    <property type="entry name" value="formate_dh_like"/>
    <property type="match status" value="1"/>
</dbReference>
<dbReference type="SUPFAM" id="SSF51735">
    <property type="entry name" value="NAD(P)-binding Rossmann-fold domains"/>
    <property type="match status" value="1"/>
</dbReference>
<accession>A0A423X2A1</accession>
<dbReference type="GO" id="GO:0016616">
    <property type="term" value="F:oxidoreductase activity, acting on the CH-OH group of donors, NAD or NADP as acceptor"/>
    <property type="evidence" value="ECO:0007669"/>
    <property type="project" value="InterPro"/>
</dbReference>
<dbReference type="OrthoDB" id="298012at2759"/>
<dbReference type="PANTHER" id="PTHR43761:SF1">
    <property type="entry name" value="D-ISOMER SPECIFIC 2-HYDROXYACID DEHYDROGENASE CATALYTIC DOMAIN-CONTAINING PROTEIN-RELATED"/>
    <property type="match status" value="1"/>
</dbReference>
<dbReference type="InterPro" id="IPR006140">
    <property type="entry name" value="D-isomer_DH_NAD-bd"/>
</dbReference>
<evidence type="ECO:0000256" key="3">
    <source>
        <dbReference type="ARBA" id="ARBA00023027"/>
    </source>
</evidence>
<evidence type="ECO:0000259" key="5">
    <source>
        <dbReference type="Pfam" id="PF00389"/>
    </source>
</evidence>
<feature type="domain" description="D-isomer specific 2-hydroxyacid dehydrogenase NAD-binding" evidence="6">
    <location>
        <begin position="254"/>
        <end position="332"/>
    </location>
</feature>
<protein>
    <recommendedName>
        <fullName evidence="9">D-isomer specific 2-hydroxyacid dehydrogenase NAD-binding domain-containing protein</fullName>
    </recommendedName>
</protein>
<feature type="domain" description="D-isomer specific 2-hydroxyacid dehydrogenase NAD-binding" evidence="6">
    <location>
        <begin position="167"/>
        <end position="212"/>
    </location>
</feature>
<dbReference type="InterPro" id="IPR036291">
    <property type="entry name" value="NAD(P)-bd_dom_sf"/>
</dbReference>
<keyword evidence="3" id="KW-0520">NAD</keyword>
<dbReference type="EMBL" id="LKEB01000030">
    <property type="protein sequence ID" value="ROW09923.1"/>
    <property type="molecule type" value="Genomic_DNA"/>
</dbReference>
<dbReference type="SUPFAM" id="SSF52283">
    <property type="entry name" value="Formate/glycerate dehydrogenase catalytic domain-like"/>
    <property type="match status" value="1"/>
</dbReference>
<keyword evidence="2" id="KW-0560">Oxidoreductase</keyword>
<gene>
    <name evidence="7" type="ORF">VPNG_06344</name>
</gene>
<dbReference type="AlphaFoldDB" id="A0A423X2A1"/>
<organism evidence="7 8">
    <name type="scientific">Cytospora leucostoma</name>
    <dbReference type="NCBI Taxonomy" id="1230097"/>
    <lineage>
        <taxon>Eukaryota</taxon>
        <taxon>Fungi</taxon>
        <taxon>Dikarya</taxon>
        <taxon>Ascomycota</taxon>
        <taxon>Pezizomycotina</taxon>
        <taxon>Sordariomycetes</taxon>
        <taxon>Sordariomycetidae</taxon>
        <taxon>Diaporthales</taxon>
        <taxon>Cytosporaceae</taxon>
        <taxon>Cytospora</taxon>
    </lineage>
</organism>
<dbReference type="InParanoid" id="A0A423X2A1"/>
<dbReference type="Pfam" id="PF02826">
    <property type="entry name" value="2-Hacid_dh_C"/>
    <property type="match status" value="2"/>
</dbReference>
<dbReference type="GO" id="GO:0051287">
    <property type="term" value="F:NAD binding"/>
    <property type="evidence" value="ECO:0007669"/>
    <property type="project" value="InterPro"/>
</dbReference>
<dbReference type="PANTHER" id="PTHR43761">
    <property type="entry name" value="D-ISOMER SPECIFIC 2-HYDROXYACID DEHYDROGENASE FAMILY PROTEIN (AFU_ORTHOLOGUE AFUA_1G13630)"/>
    <property type="match status" value="1"/>
</dbReference>
<evidence type="ECO:0000313" key="7">
    <source>
        <dbReference type="EMBL" id="ROW09923.1"/>
    </source>
</evidence>
<evidence type="ECO:0000256" key="2">
    <source>
        <dbReference type="ARBA" id="ARBA00023002"/>
    </source>
</evidence>